<dbReference type="EMBL" id="KZ345067">
    <property type="protein sequence ID" value="PIO76251.1"/>
    <property type="molecule type" value="Genomic_DNA"/>
</dbReference>
<dbReference type="SUPFAM" id="SSF109755">
    <property type="entry name" value="PhoU-like"/>
    <property type="match status" value="1"/>
</dbReference>
<dbReference type="OrthoDB" id="5411773at2759"/>
<dbReference type="AlphaFoldDB" id="A0A2G9V183"/>
<dbReference type="SMART" id="SM01408">
    <property type="entry name" value="ING"/>
    <property type="match status" value="1"/>
</dbReference>
<evidence type="ECO:0000313" key="4">
    <source>
        <dbReference type="Proteomes" id="UP000230423"/>
    </source>
</evidence>
<dbReference type="PANTHER" id="PTHR10333:SF42">
    <property type="entry name" value="INHIBITOR OF GROWTH PROTEIN 5"/>
    <property type="match status" value="1"/>
</dbReference>
<gene>
    <name evidence="3" type="ORF">TELCIR_01682</name>
</gene>
<dbReference type="Pfam" id="PF12998">
    <property type="entry name" value="ING"/>
    <property type="match status" value="1"/>
</dbReference>
<evidence type="ECO:0000313" key="3">
    <source>
        <dbReference type="EMBL" id="PIO76251.1"/>
    </source>
</evidence>
<keyword evidence="1" id="KW-0156">Chromatin regulator</keyword>
<accession>A0A2G9V183</accession>
<dbReference type="InterPro" id="IPR013083">
    <property type="entry name" value="Znf_RING/FYVE/PHD"/>
</dbReference>
<keyword evidence="4" id="KW-1185">Reference proteome</keyword>
<dbReference type="Proteomes" id="UP000230423">
    <property type="component" value="Unassembled WGS sequence"/>
</dbReference>
<dbReference type="InterPro" id="IPR024610">
    <property type="entry name" value="ING_N_histone-binding"/>
</dbReference>
<dbReference type="Gene3D" id="3.30.40.10">
    <property type="entry name" value="Zinc/RING finger domain, C3HC4 (zinc finger)"/>
    <property type="match status" value="1"/>
</dbReference>
<feature type="domain" description="Inhibitor of growth protein N-terminal histone-binding" evidence="2">
    <location>
        <begin position="7"/>
        <end position="108"/>
    </location>
</feature>
<protein>
    <recommendedName>
        <fullName evidence="2">Inhibitor of growth protein N-terminal histone-binding domain-containing protein</fullName>
    </recommendedName>
</protein>
<proteinExistence type="predicted"/>
<organism evidence="3 4">
    <name type="scientific">Teladorsagia circumcincta</name>
    <name type="common">Brown stomach worm</name>
    <name type="synonym">Ostertagia circumcincta</name>
    <dbReference type="NCBI Taxonomy" id="45464"/>
    <lineage>
        <taxon>Eukaryota</taxon>
        <taxon>Metazoa</taxon>
        <taxon>Ecdysozoa</taxon>
        <taxon>Nematoda</taxon>
        <taxon>Chromadorea</taxon>
        <taxon>Rhabditida</taxon>
        <taxon>Rhabditina</taxon>
        <taxon>Rhabditomorpha</taxon>
        <taxon>Strongyloidea</taxon>
        <taxon>Trichostrongylidae</taxon>
        <taxon>Teladorsagia</taxon>
    </lineage>
</organism>
<evidence type="ECO:0000256" key="1">
    <source>
        <dbReference type="ARBA" id="ARBA00022853"/>
    </source>
</evidence>
<name>A0A2G9V183_TELCI</name>
<dbReference type="GO" id="GO:0006325">
    <property type="term" value="P:chromatin organization"/>
    <property type="evidence" value="ECO:0007669"/>
    <property type="project" value="UniProtKB-KW"/>
</dbReference>
<dbReference type="Gene3D" id="6.10.140.1740">
    <property type="match status" value="1"/>
</dbReference>
<dbReference type="InterPro" id="IPR028651">
    <property type="entry name" value="ING_fam"/>
</dbReference>
<dbReference type="InterPro" id="IPR011011">
    <property type="entry name" value="Znf_FYVE_PHD"/>
</dbReference>
<evidence type="ECO:0000259" key="2">
    <source>
        <dbReference type="SMART" id="SM01408"/>
    </source>
</evidence>
<reference evidence="3 4" key="1">
    <citation type="submission" date="2015-09" db="EMBL/GenBank/DDBJ databases">
        <title>Draft genome of the parasitic nematode Teladorsagia circumcincta isolate WARC Sus (inbred).</title>
        <authorList>
            <person name="Mitreva M."/>
        </authorList>
    </citation>
    <scope>NUCLEOTIDE SEQUENCE [LARGE SCALE GENOMIC DNA]</scope>
    <source>
        <strain evidence="3 4">S</strain>
    </source>
</reference>
<dbReference type="SUPFAM" id="SSF57903">
    <property type="entry name" value="FYVE/PHD zinc finger"/>
    <property type="match status" value="1"/>
</dbReference>
<dbReference type="CDD" id="cd16859">
    <property type="entry name" value="ING_ING4_5"/>
    <property type="match status" value="1"/>
</dbReference>
<sequence>MSDQTELLVKCMNDVDYLPNFLSEHAERIREIDSMVEDLNHKIQRDTLSRIHILMQLPIEERTKLYDATMEMYGQIERLSDRKVQLAKEMYEAVERYVQDMDGKLVDVEATCRHLEKIHLEMSNEDEPVYCTCKQVSFGNMIACENPDCEIEWFHYGCVGLSNKPEATILVVDPMFEKSPQSNTSTTESNIVDCDGGRTASDIVSWTSLKGNEMIPSVVVFAAATIVVCSSHGGVRNHSTEIIHRDSSQARAPVKSDYIRPCYFTNWAQYR</sequence>
<dbReference type="PANTHER" id="PTHR10333">
    <property type="entry name" value="INHIBITOR OF GROWTH PROTEIN"/>
    <property type="match status" value="1"/>
</dbReference>